<dbReference type="Proteomes" id="UP000264006">
    <property type="component" value="Chromosome"/>
</dbReference>
<protein>
    <submittedName>
        <fullName evidence="2">Beta-lactamase</fullName>
    </submittedName>
</protein>
<proteinExistence type="predicted"/>
<evidence type="ECO:0000313" key="3">
    <source>
        <dbReference type="Proteomes" id="UP000264006"/>
    </source>
</evidence>
<dbReference type="EMBL" id="CP031165">
    <property type="protein sequence ID" value="AXV09653.1"/>
    <property type="molecule type" value="Genomic_DNA"/>
</dbReference>
<reference evidence="2 3" key="1">
    <citation type="submission" date="2018-09" db="EMBL/GenBank/DDBJ databases">
        <title>Complete genome sequence of Euzebya sp. DY32-46 isolated from seawater of Pacific Ocean.</title>
        <authorList>
            <person name="Xu L."/>
            <person name="Wu Y.-H."/>
            <person name="Xu X.-W."/>
        </authorList>
    </citation>
    <scope>NUCLEOTIDE SEQUENCE [LARGE SCALE GENOMIC DNA]</scope>
    <source>
        <strain evidence="2 3">DY32-46</strain>
    </source>
</reference>
<dbReference type="RefSeq" id="WP_164710997.1">
    <property type="nucleotide sequence ID" value="NZ_CP031165.1"/>
</dbReference>
<dbReference type="PANTHER" id="PTHR46825:SF8">
    <property type="entry name" value="BETA-LACTAMASE-RELATED"/>
    <property type="match status" value="1"/>
</dbReference>
<dbReference type="InterPro" id="IPR050491">
    <property type="entry name" value="AmpC-like"/>
</dbReference>
<organism evidence="2 3">
    <name type="scientific">Euzebya pacifica</name>
    <dbReference type="NCBI Taxonomy" id="1608957"/>
    <lineage>
        <taxon>Bacteria</taxon>
        <taxon>Bacillati</taxon>
        <taxon>Actinomycetota</taxon>
        <taxon>Nitriliruptoria</taxon>
        <taxon>Euzebyales</taxon>
    </lineage>
</organism>
<dbReference type="InterPro" id="IPR012338">
    <property type="entry name" value="Beta-lactam/transpept-like"/>
</dbReference>
<feature type="domain" description="Beta-lactamase-related" evidence="1">
    <location>
        <begin position="20"/>
        <end position="339"/>
    </location>
</feature>
<accession>A0A346Y5A6</accession>
<dbReference type="Pfam" id="PF00144">
    <property type="entry name" value="Beta-lactamase"/>
    <property type="match status" value="1"/>
</dbReference>
<dbReference type="SUPFAM" id="SSF56601">
    <property type="entry name" value="beta-lactamase/transpeptidase-like"/>
    <property type="match status" value="1"/>
</dbReference>
<gene>
    <name evidence="2" type="ORF">DVS28_a4996</name>
</gene>
<dbReference type="PANTHER" id="PTHR46825">
    <property type="entry name" value="D-ALANYL-D-ALANINE-CARBOXYPEPTIDASE/ENDOPEPTIDASE AMPH"/>
    <property type="match status" value="1"/>
</dbReference>
<dbReference type="Gene3D" id="3.40.710.10">
    <property type="entry name" value="DD-peptidase/beta-lactamase superfamily"/>
    <property type="match status" value="1"/>
</dbReference>
<evidence type="ECO:0000259" key="1">
    <source>
        <dbReference type="Pfam" id="PF00144"/>
    </source>
</evidence>
<keyword evidence="3" id="KW-1185">Reference proteome</keyword>
<sequence length="463" mass="48490">MPALTPRSLTPRSLTRPDLQDRLDRMVAEGDMPGAQLAVLVDGAVTTVASGVLNITTGQPATTASLFQVGSIGKLWTATAAMQLVQEGVLDLDEPIRAHLPELSVGDEVTSANVTMRHLLTHTSGIEGDVFDDTGNNDDALARYVELLATLPPVHALGATWSYCNAGFGIAGLLIARQAGTTFEQAIRDRLVVPLGIERFAWNADEAILLGAAVGHVPGPDGQPVVTPTYSFPRNAAPAGLVTITAADLLAFAAAHLDDGGPLLSADLAVAMRTPQVDCPSHLADRWGLGFMIHDWDGTTVVGHGGATIGQFAELYMVPEHDVAVALLVNGSRGRSDHALLSGVLADTCGAALPPIPTPSAGTVTDPARYIGRYSRLGVDLEVALDGDDLVLTRKVHGALADIPGEESMTMPLHPTGEVGRLLARVPGRAVVHAPVILHGVDDERPAYLHMGGRAHVRSDQPT</sequence>
<dbReference type="KEGG" id="euz:DVS28_a4996"/>
<evidence type="ECO:0000313" key="2">
    <source>
        <dbReference type="EMBL" id="AXV09653.1"/>
    </source>
</evidence>
<dbReference type="InterPro" id="IPR001466">
    <property type="entry name" value="Beta-lactam-related"/>
</dbReference>
<name>A0A346Y5A6_9ACTN</name>
<dbReference type="AlphaFoldDB" id="A0A346Y5A6"/>